<sequence>MKGVLFILLVQCLIKTSFERTATVSQKERIKILRQKIQDEIHSNTKATDLINPLDIEDSSIEALEHEINENLPITPILEYINRKESAKFKSSALTTDKFDIKIGGNKGKGKSQDGDKGNGNASYSHLRSSILKKKLLTKPGEIFYRRLYNTEFFDKQLEWVHCQDIITPFLTGAKLNISEPKVLHSKHPTVLR</sequence>
<evidence type="ECO:0000313" key="2">
    <source>
        <dbReference type="EMBL" id="CAH2237142.1"/>
    </source>
</evidence>
<accession>A0A8S4RKL3</accession>
<evidence type="ECO:0000313" key="3">
    <source>
        <dbReference type="Proteomes" id="UP000838756"/>
    </source>
</evidence>
<reference evidence="2" key="1">
    <citation type="submission" date="2022-03" db="EMBL/GenBank/DDBJ databases">
        <authorList>
            <person name="Lindestad O."/>
        </authorList>
    </citation>
    <scope>NUCLEOTIDE SEQUENCE</scope>
</reference>
<dbReference type="EMBL" id="CAKXAJ010025254">
    <property type="protein sequence ID" value="CAH2237142.1"/>
    <property type="molecule type" value="Genomic_DNA"/>
</dbReference>
<comment type="caution">
    <text evidence="2">The sequence shown here is derived from an EMBL/GenBank/DDBJ whole genome shotgun (WGS) entry which is preliminary data.</text>
</comment>
<keyword evidence="3" id="KW-1185">Reference proteome</keyword>
<gene>
    <name evidence="2" type="primary">jg27268</name>
    <name evidence="2" type="ORF">PAEG_LOCUS14447</name>
</gene>
<organism evidence="2 3">
    <name type="scientific">Pararge aegeria aegeria</name>
    <dbReference type="NCBI Taxonomy" id="348720"/>
    <lineage>
        <taxon>Eukaryota</taxon>
        <taxon>Metazoa</taxon>
        <taxon>Ecdysozoa</taxon>
        <taxon>Arthropoda</taxon>
        <taxon>Hexapoda</taxon>
        <taxon>Insecta</taxon>
        <taxon>Pterygota</taxon>
        <taxon>Neoptera</taxon>
        <taxon>Endopterygota</taxon>
        <taxon>Lepidoptera</taxon>
        <taxon>Glossata</taxon>
        <taxon>Ditrysia</taxon>
        <taxon>Papilionoidea</taxon>
        <taxon>Nymphalidae</taxon>
        <taxon>Satyrinae</taxon>
        <taxon>Satyrini</taxon>
        <taxon>Parargina</taxon>
        <taxon>Pararge</taxon>
    </lineage>
</organism>
<feature type="chain" id="PRO_5035925637" evidence="1">
    <location>
        <begin position="19"/>
        <end position="193"/>
    </location>
</feature>
<proteinExistence type="predicted"/>
<feature type="signal peptide" evidence="1">
    <location>
        <begin position="1"/>
        <end position="18"/>
    </location>
</feature>
<dbReference type="Proteomes" id="UP000838756">
    <property type="component" value="Unassembled WGS sequence"/>
</dbReference>
<dbReference type="OrthoDB" id="7353376at2759"/>
<keyword evidence="1" id="KW-0732">Signal</keyword>
<evidence type="ECO:0000256" key="1">
    <source>
        <dbReference type="SAM" id="SignalP"/>
    </source>
</evidence>
<protein>
    <submittedName>
        <fullName evidence="2">Jg27268 protein</fullName>
    </submittedName>
</protein>
<name>A0A8S4RKL3_9NEOP</name>
<dbReference type="AlphaFoldDB" id="A0A8S4RKL3"/>